<evidence type="ECO:0000313" key="2">
    <source>
        <dbReference type="EMBL" id="HJG81369.1"/>
    </source>
</evidence>
<keyword evidence="1" id="KW-0812">Transmembrane</keyword>
<feature type="transmembrane region" description="Helical" evidence="1">
    <location>
        <begin position="247"/>
        <end position="268"/>
    </location>
</feature>
<reference evidence="2" key="1">
    <citation type="journal article" date="2021" name="PeerJ">
        <title>Extensive microbial diversity within the chicken gut microbiome revealed by metagenomics and culture.</title>
        <authorList>
            <person name="Gilroy R."/>
            <person name="Ravi A."/>
            <person name="Getino M."/>
            <person name="Pursley I."/>
            <person name="Horton D.L."/>
            <person name="Alikhan N.F."/>
            <person name="Baker D."/>
            <person name="Gharbi K."/>
            <person name="Hall N."/>
            <person name="Watson M."/>
            <person name="Adriaenssens E.M."/>
            <person name="Foster-Nyarko E."/>
            <person name="Jarju S."/>
            <person name="Secka A."/>
            <person name="Antonio M."/>
            <person name="Oren A."/>
            <person name="Chaudhuri R.R."/>
            <person name="La Ragione R."/>
            <person name="Hildebrand F."/>
            <person name="Pallen M.J."/>
        </authorList>
    </citation>
    <scope>NUCLEOTIDE SEQUENCE</scope>
    <source>
        <strain evidence="2">ChiGjej5B5-7349</strain>
    </source>
</reference>
<feature type="transmembrane region" description="Helical" evidence="1">
    <location>
        <begin position="147"/>
        <end position="163"/>
    </location>
</feature>
<evidence type="ECO:0000313" key="3">
    <source>
        <dbReference type="Proteomes" id="UP000784435"/>
    </source>
</evidence>
<keyword evidence="1" id="KW-1133">Transmembrane helix</keyword>
<organism evidence="2 3">
    <name type="scientific">Brevibacterium senegalense</name>
    <dbReference type="NCBI Taxonomy" id="1033736"/>
    <lineage>
        <taxon>Bacteria</taxon>
        <taxon>Bacillati</taxon>
        <taxon>Actinomycetota</taxon>
        <taxon>Actinomycetes</taxon>
        <taxon>Micrococcales</taxon>
        <taxon>Brevibacteriaceae</taxon>
        <taxon>Brevibacterium</taxon>
    </lineage>
</organism>
<feature type="transmembrane region" description="Helical" evidence="1">
    <location>
        <begin position="208"/>
        <end position="227"/>
    </location>
</feature>
<feature type="transmembrane region" description="Helical" evidence="1">
    <location>
        <begin position="12"/>
        <end position="33"/>
    </location>
</feature>
<accession>A0A921MHD4</accession>
<evidence type="ECO:0000256" key="1">
    <source>
        <dbReference type="SAM" id="Phobius"/>
    </source>
</evidence>
<protein>
    <submittedName>
        <fullName evidence="2">DUF2079 domain-containing protein</fullName>
    </submittedName>
</protein>
<reference evidence="2" key="2">
    <citation type="submission" date="2021-09" db="EMBL/GenBank/DDBJ databases">
        <authorList>
            <person name="Gilroy R."/>
        </authorList>
    </citation>
    <scope>NUCLEOTIDE SEQUENCE</scope>
    <source>
        <strain evidence="2">ChiGjej5B5-7349</strain>
    </source>
</reference>
<dbReference type="EMBL" id="DYUK01000304">
    <property type="protein sequence ID" value="HJG81369.1"/>
    <property type="molecule type" value="Genomic_DNA"/>
</dbReference>
<name>A0A921MHD4_9MICO</name>
<keyword evidence="1" id="KW-0472">Membrane</keyword>
<proteinExistence type="predicted"/>
<dbReference type="Proteomes" id="UP000784435">
    <property type="component" value="Unassembled WGS sequence"/>
</dbReference>
<dbReference type="InterPro" id="IPR018650">
    <property type="entry name" value="STSV1_Orf64"/>
</dbReference>
<gene>
    <name evidence="2" type="ORF">K8V08_13265</name>
</gene>
<sequence>MSSPFPDRLHRWAPALASAVAFVLYSSLAIVMWRSYYSPSWDLGIFTQMLSQYAAGNAPIVDIKGPGFNLLGDHFHPILIVLTPLFWIAPSGLTLMLAQAALFAASVWPVVSLAFERLTTRGAWLLTLSYVLSWGLLNAVHSQFHEIAFAVPFLAFGLVWWIRGKRIPAIIAIALLVFVKEDLGMTVAAFGVVIWLRDRSETKLALSLIVWGVGWMAYAVLLFLPLFNPEGGYDYTDNVALTQTLTQGLTIKIGTVGFLALAAGAIGLRSPFMLLMLPTLAWRFTGDVEGYWDTSFHYSAVLMPIAAVSLIDGAGRAHRSLAPLVAAVASIALLSQTRIDLLWDSQGYAVDAASSIEAAQEYDSVATDIRMLAYLAPHTQTYWYGSIDDAVPDAVLLRPDDVDSPIEPWAEERFGGDWATVHSEGGYEIAVPAQG</sequence>
<dbReference type="AlphaFoldDB" id="A0A921MHD4"/>
<feature type="transmembrane region" description="Helical" evidence="1">
    <location>
        <begin position="122"/>
        <end position="140"/>
    </location>
</feature>
<feature type="transmembrane region" description="Helical" evidence="1">
    <location>
        <begin position="169"/>
        <end position="196"/>
    </location>
</feature>
<dbReference type="Pfam" id="PF09852">
    <property type="entry name" value="DUF2079"/>
    <property type="match status" value="1"/>
</dbReference>
<comment type="caution">
    <text evidence="2">The sequence shown here is derived from an EMBL/GenBank/DDBJ whole genome shotgun (WGS) entry which is preliminary data.</text>
</comment>